<name>A0A4R1C0H5_9ACTN</name>
<feature type="transmembrane region" description="Helical" evidence="1">
    <location>
        <begin position="217"/>
        <end position="237"/>
    </location>
</feature>
<gene>
    <name evidence="2" type="ORF">EPD65_10075</name>
</gene>
<comment type="caution">
    <text evidence="2">The sequence shown here is derived from an EMBL/GenBank/DDBJ whole genome shotgun (WGS) entry which is preliminary data.</text>
</comment>
<feature type="transmembrane region" description="Helical" evidence="1">
    <location>
        <begin position="186"/>
        <end position="205"/>
    </location>
</feature>
<sequence length="637" mass="68541">MSMQIQVAPAAPSAGGAAFHEILIAAGIAAVPVLFFGWVTLRERTGHTTLVGRLADWAAAFSGVPRWLALPVVLGIVSVLSAGLGVWWDVPIHMQNGRDPGPLANPSHYPILLGLLGITHSGVLSMALARDPLPRHTVRIAPGWRVPLGSLIITLAGLIAVTGFPLDDFWHRIFGQDVTEWGPTHVLMIGGAVTFVLGVPVLLAEAAQVSAPLTRGFLGRLLGTGAIAFCGLPFAFLMEFDLGLPQFPAATQFIIFAFLMAWIGISARLWMGPGGALIVLVLYWAAHGVLFLAISALPDVLVARFLLAAPALVLIELVAAALQPKRRDQPFLFAIVSGLLVGSLGMYGEWLWSKHFMPLPQPFPSSSLPLLLTTSTIAGVGGSLMALWLSSRVRIIGSSTPPASHASLPYRGYGLAGLLTFVVLMGVFGVQRGGPEHHAVITYADVTGGRTDCTNATNRCEAVVTARFTDGDPAADATWFYAMGWQGSPRGATNVPEDPQAHVPGVVRVRMLPTGRTGEYRSEHRLPLYGPWKTLLRLHRGTNEMMAIPLYMPDDPAITSDRGRLIQVADGGTATLRFEVPLMQRERRDDVPTWAFEAATIAVMGLWLTVLLGYGWCYNRAAAPLDARRRKERDTTD</sequence>
<keyword evidence="3" id="KW-1185">Reference proteome</keyword>
<protein>
    <submittedName>
        <fullName evidence="2">ABC transporter permease</fullName>
    </submittedName>
</protein>
<dbReference type="Proteomes" id="UP000295453">
    <property type="component" value="Unassembled WGS sequence"/>
</dbReference>
<feature type="transmembrane region" description="Helical" evidence="1">
    <location>
        <begin position="410"/>
        <end position="430"/>
    </location>
</feature>
<feature type="transmembrane region" description="Helical" evidence="1">
    <location>
        <begin position="67"/>
        <end position="88"/>
    </location>
</feature>
<feature type="transmembrane region" description="Helical" evidence="1">
    <location>
        <begin position="368"/>
        <end position="389"/>
    </location>
</feature>
<feature type="transmembrane region" description="Helical" evidence="1">
    <location>
        <begin position="594"/>
        <end position="618"/>
    </location>
</feature>
<proteinExistence type="predicted"/>
<reference evidence="2 3" key="1">
    <citation type="submission" date="2019-03" db="EMBL/GenBank/DDBJ databases">
        <authorList>
            <person name="Kim M.K.M."/>
        </authorList>
    </citation>
    <scope>NUCLEOTIDE SEQUENCE [LARGE SCALE GENOMIC DNA]</scope>
    <source>
        <strain evidence="2 3">18JY15-6</strain>
    </source>
</reference>
<feature type="transmembrane region" description="Helical" evidence="1">
    <location>
        <begin position="249"/>
        <end position="270"/>
    </location>
</feature>
<evidence type="ECO:0000313" key="2">
    <source>
        <dbReference type="EMBL" id="TCJ23953.1"/>
    </source>
</evidence>
<feature type="transmembrane region" description="Helical" evidence="1">
    <location>
        <begin position="22"/>
        <end position="41"/>
    </location>
</feature>
<dbReference type="RefSeq" id="WP_131583707.1">
    <property type="nucleotide sequence ID" value="NZ_SJZJ01000015.1"/>
</dbReference>
<evidence type="ECO:0000256" key="1">
    <source>
        <dbReference type="SAM" id="Phobius"/>
    </source>
</evidence>
<accession>A0A4R1C0H5</accession>
<keyword evidence="1" id="KW-0812">Transmembrane</keyword>
<feature type="transmembrane region" description="Helical" evidence="1">
    <location>
        <begin position="108"/>
        <end position="128"/>
    </location>
</feature>
<feature type="transmembrane region" description="Helical" evidence="1">
    <location>
        <begin position="148"/>
        <end position="166"/>
    </location>
</feature>
<feature type="transmembrane region" description="Helical" evidence="1">
    <location>
        <begin position="277"/>
        <end position="297"/>
    </location>
</feature>
<evidence type="ECO:0000313" key="3">
    <source>
        <dbReference type="Proteomes" id="UP000295453"/>
    </source>
</evidence>
<dbReference type="OrthoDB" id="3328774at2"/>
<organism evidence="2 3">
    <name type="scientific">Nocardioides jejuensis</name>
    <dbReference type="NCBI Taxonomy" id="2502782"/>
    <lineage>
        <taxon>Bacteria</taxon>
        <taxon>Bacillati</taxon>
        <taxon>Actinomycetota</taxon>
        <taxon>Actinomycetes</taxon>
        <taxon>Propionibacteriales</taxon>
        <taxon>Nocardioidaceae</taxon>
        <taxon>Nocardioides</taxon>
    </lineage>
</organism>
<feature type="transmembrane region" description="Helical" evidence="1">
    <location>
        <begin position="331"/>
        <end position="348"/>
    </location>
</feature>
<dbReference type="AlphaFoldDB" id="A0A4R1C0H5"/>
<dbReference type="EMBL" id="SJZJ01000015">
    <property type="protein sequence ID" value="TCJ23953.1"/>
    <property type="molecule type" value="Genomic_DNA"/>
</dbReference>
<feature type="transmembrane region" description="Helical" evidence="1">
    <location>
        <begin position="303"/>
        <end position="322"/>
    </location>
</feature>
<keyword evidence="1" id="KW-1133">Transmembrane helix</keyword>
<keyword evidence="1" id="KW-0472">Membrane</keyword>